<evidence type="ECO:0000313" key="1">
    <source>
        <dbReference type="EMBL" id="OEF97006.1"/>
    </source>
</evidence>
<dbReference type="GO" id="GO:0051604">
    <property type="term" value="P:protein maturation"/>
    <property type="evidence" value="ECO:0007669"/>
    <property type="project" value="TreeGrafter"/>
</dbReference>
<name>A0A1E5G209_9FIRM</name>
<dbReference type="GO" id="GO:0005829">
    <property type="term" value="C:cytosol"/>
    <property type="evidence" value="ECO:0007669"/>
    <property type="project" value="TreeGrafter"/>
</dbReference>
<dbReference type="PANTHER" id="PTHR37689">
    <property type="entry name" value="PROTEIN FDHE"/>
    <property type="match status" value="1"/>
</dbReference>
<dbReference type="Proteomes" id="UP000094296">
    <property type="component" value="Unassembled WGS sequence"/>
</dbReference>
<protein>
    <recommendedName>
        <fullName evidence="3">Formate dehydrogenase accessory protein FdhE</fullName>
    </recommendedName>
</protein>
<gene>
    <name evidence="1" type="ORF">BHF68_05235</name>
</gene>
<evidence type="ECO:0008006" key="3">
    <source>
        <dbReference type="Google" id="ProtNLM"/>
    </source>
</evidence>
<dbReference type="STRING" id="766136.BHF68_05235"/>
<comment type="caution">
    <text evidence="1">The sequence shown here is derived from an EMBL/GenBank/DDBJ whole genome shotgun (WGS) entry which is preliminary data.</text>
</comment>
<dbReference type="PANTHER" id="PTHR37689:SF1">
    <property type="entry name" value="PROTEIN FDHE"/>
    <property type="match status" value="1"/>
</dbReference>
<keyword evidence="2" id="KW-1185">Reference proteome</keyword>
<dbReference type="Gene3D" id="3.90.1670.10">
    <property type="entry name" value="FdhE-like domain"/>
    <property type="match status" value="1"/>
</dbReference>
<dbReference type="AlphaFoldDB" id="A0A1E5G209"/>
<organism evidence="1 2">
    <name type="scientific">Desulfuribacillus alkaliarsenatis</name>
    <dbReference type="NCBI Taxonomy" id="766136"/>
    <lineage>
        <taxon>Bacteria</taxon>
        <taxon>Bacillati</taxon>
        <taxon>Bacillota</taxon>
        <taxon>Desulfuribacillia</taxon>
        <taxon>Desulfuribacillales</taxon>
        <taxon>Desulfuribacillaceae</taxon>
        <taxon>Desulfuribacillus</taxon>
    </lineage>
</organism>
<accession>A0A1E5G209</accession>
<dbReference type="EMBL" id="MIJE01000022">
    <property type="protein sequence ID" value="OEF97006.1"/>
    <property type="molecule type" value="Genomic_DNA"/>
</dbReference>
<dbReference type="OrthoDB" id="9811074at2"/>
<dbReference type="GO" id="GO:0008199">
    <property type="term" value="F:ferric iron binding"/>
    <property type="evidence" value="ECO:0007669"/>
    <property type="project" value="TreeGrafter"/>
</dbReference>
<sequence length="264" mass="29830">MSANQDYLNMHNKITETVVEKAKNIAVDLEVDSAKLQELVDGVTPITSVVNVPIDKDEFLALAEEITNHISTHQPQLSEVVQAIIKTLKTTDRLDEFVTASKKLDLDFFVEFGEEHNINPSITQFLGEMAYRSYAIAFAKLVLQDIDLANYRNNLCPVCGEKVRIMSAHGDDKREACCTRCDTVWELNPLQCPHCKNDDHEKLHYIKAGADEGRKVYACNVCKEYVKQIDAKDFMNKPSHFIVDLETIYLDMLAAQQGYGAKVK</sequence>
<dbReference type="InterPro" id="IPR006452">
    <property type="entry name" value="Formate_DH_accessory"/>
</dbReference>
<evidence type="ECO:0000313" key="2">
    <source>
        <dbReference type="Proteomes" id="UP000094296"/>
    </source>
</evidence>
<dbReference type="RefSeq" id="WP_069643052.1">
    <property type="nucleotide sequence ID" value="NZ_MIJE01000022.1"/>
</dbReference>
<dbReference type="CDD" id="cd16341">
    <property type="entry name" value="FdhE"/>
    <property type="match status" value="1"/>
</dbReference>
<dbReference type="InterPro" id="IPR024064">
    <property type="entry name" value="FdhE-like_sf"/>
</dbReference>
<dbReference type="SUPFAM" id="SSF144020">
    <property type="entry name" value="FdhE-like"/>
    <property type="match status" value="1"/>
</dbReference>
<proteinExistence type="predicted"/>
<reference evidence="1 2" key="1">
    <citation type="submission" date="2016-09" db="EMBL/GenBank/DDBJ databases">
        <title>Draft genome sequence for the type strain of Desulfuribacillus alkaliarsenatis AHT28, an obligately anaerobic, sulfidogenic bacterium isolated from Russian soda lake sediments.</title>
        <authorList>
            <person name="Abin C.A."/>
            <person name="Hollibaugh J.T."/>
        </authorList>
    </citation>
    <scope>NUCLEOTIDE SEQUENCE [LARGE SCALE GENOMIC DNA]</scope>
    <source>
        <strain evidence="1 2">AHT28</strain>
    </source>
</reference>